<protein>
    <recommendedName>
        <fullName evidence="4">SH3 domain-containing protein</fullName>
    </recommendedName>
</protein>
<keyword evidence="3" id="KW-1185">Reference proteome</keyword>
<gene>
    <name evidence="2" type="ORF">ACFQDI_17765</name>
</gene>
<name>A0ABW0KTA2_9BACT</name>
<evidence type="ECO:0000313" key="2">
    <source>
        <dbReference type="EMBL" id="MFC5456718.1"/>
    </source>
</evidence>
<feature type="chain" id="PRO_5046203084" description="SH3 domain-containing protein" evidence="1">
    <location>
        <begin position="28"/>
        <end position="342"/>
    </location>
</feature>
<proteinExistence type="predicted"/>
<evidence type="ECO:0000313" key="3">
    <source>
        <dbReference type="Proteomes" id="UP001596052"/>
    </source>
</evidence>
<dbReference type="RefSeq" id="WP_377169245.1">
    <property type="nucleotide sequence ID" value="NZ_JBHSMQ010000007.1"/>
</dbReference>
<dbReference type="EMBL" id="JBHSMQ010000007">
    <property type="protein sequence ID" value="MFC5456718.1"/>
    <property type="molecule type" value="Genomic_DNA"/>
</dbReference>
<evidence type="ECO:0008006" key="4">
    <source>
        <dbReference type="Google" id="ProtNLM"/>
    </source>
</evidence>
<dbReference type="Proteomes" id="UP001596052">
    <property type="component" value="Unassembled WGS sequence"/>
</dbReference>
<organism evidence="2 3">
    <name type="scientific">Prosthecobacter fluviatilis</name>
    <dbReference type="NCBI Taxonomy" id="445931"/>
    <lineage>
        <taxon>Bacteria</taxon>
        <taxon>Pseudomonadati</taxon>
        <taxon>Verrucomicrobiota</taxon>
        <taxon>Verrucomicrobiia</taxon>
        <taxon>Verrucomicrobiales</taxon>
        <taxon>Verrucomicrobiaceae</taxon>
        <taxon>Prosthecobacter</taxon>
    </lineage>
</organism>
<reference evidence="3" key="1">
    <citation type="journal article" date="2019" name="Int. J. Syst. Evol. Microbiol.">
        <title>The Global Catalogue of Microorganisms (GCM) 10K type strain sequencing project: providing services to taxonomists for standard genome sequencing and annotation.</title>
        <authorList>
            <consortium name="The Broad Institute Genomics Platform"/>
            <consortium name="The Broad Institute Genome Sequencing Center for Infectious Disease"/>
            <person name="Wu L."/>
            <person name="Ma J."/>
        </authorList>
    </citation>
    <scope>NUCLEOTIDE SEQUENCE [LARGE SCALE GENOMIC DNA]</scope>
    <source>
        <strain evidence="3">CGMCC 4.1469</strain>
    </source>
</reference>
<comment type="caution">
    <text evidence="2">The sequence shown here is derived from an EMBL/GenBank/DDBJ whole genome shotgun (WGS) entry which is preliminary data.</text>
</comment>
<keyword evidence="1" id="KW-0732">Signal</keyword>
<sequence length="342" mass="37525">MSRLSRSIVSTLRLFLAAALLHIPVHAQQQEADVSTLSADDQAIVKGLRFRAADAAPQDTRTATFIKARLPVVNTGPQASVAGKLSAEVRMLFRTHDKAWYVLRCRQDFVIARKGAEEVYISFSETNKQIEGITGDKASHVEDSVTIVRYAGVKIFESEPSKASRFPDSWWLKTGRLSDKDTAPAAALPAKVADTSTGELKILRSATERALRAQIWKTYEQSVAALNDRYLAAIDKALKTAQSQGQLDEALALRSEKDTVVKTGRPSRQTVPAQAPSLASLRSTYESALMSLQAARAKASLPVMEDYNQKAEQIITRLIKDGKLDEAKSARDSKDIPIITED</sequence>
<feature type="signal peptide" evidence="1">
    <location>
        <begin position="1"/>
        <end position="27"/>
    </location>
</feature>
<accession>A0ABW0KTA2</accession>
<evidence type="ECO:0000256" key="1">
    <source>
        <dbReference type="SAM" id="SignalP"/>
    </source>
</evidence>